<organism evidence="2 3">
    <name type="scientific">Corchorus capsularis</name>
    <name type="common">Jute</name>
    <dbReference type="NCBI Taxonomy" id="210143"/>
    <lineage>
        <taxon>Eukaryota</taxon>
        <taxon>Viridiplantae</taxon>
        <taxon>Streptophyta</taxon>
        <taxon>Embryophyta</taxon>
        <taxon>Tracheophyta</taxon>
        <taxon>Spermatophyta</taxon>
        <taxon>Magnoliopsida</taxon>
        <taxon>eudicotyledons</taxon>
        <taxon>Gunneridae</taxon>
        <taxon>Pentapetalae</taxon>
        <taxon>rosids</taxon>
        <taxon>malvids</taxon>
        <taxon>Malvales</taxon>
        <taxon>Malvaceae</taxon>
        <taxon>Grewioideae</taxon>
        <taxon>Apeibeae</taxon>
        <taxon>Corchorus</taxon>
    </lineage>
</organism>
<dbReference type="Proteomes" id="UP000188268">
    <property type="component" value="Unassembled WGS sequence"/>
</dbReference>
<accession>A0A1R3HIZ7</accession>
<dbReference type="OrthoDB" id="1903594at2759"/>
<gene>
    <name evidence="2" type="ORF">CCACVL1_19010</name>
</gene>
<dbReference type="Gramene" id="OMO70300">
    <property type="protein sequence ID" value="OMO70300"/>
    <property type="gene ID" value="CCACVL1_19010"/>
</dbReference>
<dbReference type="PANTHER" id="PTHR37214:SF2">
    <property type="entry name" value="CYTOMEGALOVIRUS UL139 PROTEIN"/>
    <property type="match status" value="1"/>
</dbReference>
<name>A0A1R3HIZ7_COCAP</name>
<dbReference type="EMBL" id="AWWV01011823">
    <property type="protein sequence ID" value="OMO70300.1"/>
    <property type="molecule type" value="Genomic_DNA"/>
</dbReference>
<dbReference type="OMA" id="MEDTRNH"/>
<feature type="coiled-coil region" evidence="1">
    <location>
        <begin position="74"/>
        <end position="111"/>
    </location>
</feature>
<keyword evidence="3" id="KW-1185">Reference proteome</keyword>
<comment type="caution">
    <text evidence="2">The sequence shown here is derived from an EMBL/GenBank/DDBJ whole genome shotgun (WGS) entry which is preliminary data.</text>
</comment>
<dbReference type="AlphaFoldDB" id="A0A1R3HIZ7"/>
<dbReference type="InterPro" id="IPR021042">
    <property type="entry name" value="Herpes_UL139_cytomegalovirus"/>
</dbReference>
<keyword evidence="1" id="KW-0175">Coiled coil</keyword>
<sequence>MALSSAFRERLEQMEHSRNERLNLLQAEKELQASKYQVLESKLAHIRTMEQRCLLLDQKIAAQNFRISSIKSEIEDLDAKYTSSSQQLKVLKSEIEELEELEKERDEFYLSKSSEINEFKENVERFLKESRIQVQELRDYSNKLKSTFMELQGNNGYLNNSEIAEAEMKRAELLAMKESLSKSLASNYRVRAELQKQVDNMLIAQNQERLKPFQSRKKQRVLKSEIEELEELEKEKDEFYLLKSSEINKFKENVERFLKESRI</sequence>
<dbReference type="SMR" id="A0A1R3HIZ7"/>
<reference evidence="2 3" key="1">
    <citation type="submission" date="2013-09" db="EMBL/GenBank/DDBJ databases">
        <title>Corchorus capsularis genome sequencing.</title>
        <authorList>
            <person name="Alam M."/>
            <person name="Haque M.S."/>
            <person name="Islam M.S."/>
            <person name="Emdad E.M."/>
            <person name="Islam M.M."/>
            <person name="Ahmed B."/>
            <person name="Halim A."/>
            <person name="Hossen Q.M.M."/>
            <person name="Hossain M.Z."/>
            <person name="Ahmed R."/>
            <person name="Khan M.M."/>
            <person name="Islam R."/>
            <person name="Rashid M.M."/>
            <person name="Khan S.A."/>
            <person name="Rahman M.S."/>
            <person name="Alam M."/>
        </authorList>
    </citation>
    <scope>NUCLEOTIDE SEQUENCE [LARGE SCALE GENOMIC DNA]</scope>
    <source>
        <strain evidence="3">cv. CVL-1</strain>
        <tissue evidence="2">Whole seedling</tissue>
    </source>
</reference>
<dbReference type="PANTHER" id="PTHR37214">
    <property type="entry name" value="CYTOMEGALOVIRUS UL139 PROTEIN"/>
    <property type="match status" value="1"/>
</dbReference>
<protein>
    <submittedName>
        <fullName evidence="2">Cytomegalovirus</fullName>
    </submittedName>
</protein>
<dbReference type="Pfam" id="PF12507">
    <property type="entry name" value="HCMV_UL139"/>
    <property type="match status" value="2"/>
</dbReference>
<evidence type="ECO:0000256" key="1">
    <source>
        <dbReference type="SAM" id="Coils"/>
    </source>
</evidence>
<evidence type="ECO:0000313" key="3">
    <source>
        <dbReference type="Proteomes" id="UP000188268"/>
    </source>
</evidence>
<feature type="coiled-coil region" evidence="1">
    <location>
        <begin position="215"/>
        <end position="242"/>
    </location>
</feature>
<proteinExistence type="predicted"/>
<evidence type="ECO:0000313" key="2">
    <source>
        <dbReference type="EMBL" id="OMO70300.1"/>
    </source>
</evidence>